<accession>A0A2Y8ZRS7</accession>
<dbReference type="EMBL" id="UESZ01000001">
    <property type="protein sequence ID" value="SSA34595.1"/>
    <property type="molecule type" value="Genomic_DNA"/>
</dbReference>
<gene>
    <name evidence="1" type="ORF">SAMN04489750_1920</name>
</gene>
<reference evidence="2" key="1">
    <citation type="submission" date="2016-10" db="EMBL/GenBank/DDBJ databases">
        <authorList>
            <person name="Varghese N."/>
            <person name="Submissions S."/>
        </authorList>
    </citation>
    <scope>NUCLEOTIDE SEQUENCE [LARGE SCALE GENOMIC DNA]</scope>
    <source>
        <strain evidence="2">DSM 22951</strain>
    </source>
</reference>
<proteinExistence type="predicted"/>
<dbReference type="OrthoDB" id="4243321at2"/>
<organism evidence="1 2">
    <name type="scientific">Branchiibius hedensis</name>
    <dbReference type="NCBI Taxonomy" id="672460"/>
    <lineage>
        <taxon>Bacteria</taxon>
        <taxon>Bacillati</taxon>
        <taxon>Actinomycetota</taxon>
        <taxon>Actinomycetes</taxon>
        <taxon>Micrococcales</taxon>
        <taxon>Dermacoccaceae</taxon>
        <taxon>Branchiibius</taxon>
    </lineage>
</organism>
<evidence type="ECO:0008006" key="3">
    <source>
        <dbReference type="Google" id="ProtNLM"/>
    </source>
</evidence>
<dbReference type="RefSeq" id="WP_109685305.1">
    <property type="nucleotide sequence ID" value="NZ_QGDN01000001.1"/>
</dbReference>
<sequence>MTAPHSAGTQRAVPYYCPYCSDEDLRPEPEPRGAWRCAGCTRVFTVSFVGLSVAGQADSQVRS</sequence>
<evidence type="ECO:0000313" key="2">
    <source>
        <dbReference type="Proteomes" id="UP000250028"/>
    </source>
</evidence>
<protein>
    <recommendedName>
        <fullName evidence="3">Insertion element protein</fullName>
    </recommendedName>
</protein>
<keyword evidence="2" id="KW-1185">Reference proteome</keyword>
<dbReference type="AlphaFoldDB" id="A0A2Y8ZRS7"/>
<evidence type="ECO:0000313" key="1">
    <source>
        <dbReference type="EMBL" id="SSA34595.1"/>
    </source>
</evidence>
<dbReference type="Proteomes" id="UP000250028">
    <property type="component" value="Unassembled WGS sequence"/>
</dbReference>
<name>A0A2Y8ZRS7_9MICO</name>